<dbReference type="InterPro" id="IPR041546">
    <property type="entry name" value="ClpA/ClpB_AAA_lid"/>
</dbReference>
<dbReference type="FunFam" id="3.40.50.300:FF:000025">
    <property type="entry name" value="ATP-dependent Clp protease subunit"/>
    <property type="match status" value="1"/>
</dbReference>
<dbReference type="Pfam" id="PF00004">
    <property type="entry name" value="AAA"/>
    <property type="match status" value="1"/>
</dbReference>
<evidence type="ECO:0000256" key="4">
    <source>
        <dbReference type="ARBA" id="ARBA00022741"/>
    </source>
</evidence>
<evidence type="ECO:0000256" key="1">
    <source>
        <dbReference type="ARBA" id="ARBA00004496"/>
    </source>
</evidence>
<dbReference type="GO" id="GO:0042026">
    <property type="term" value="P:protein refolding"/>
    <property type="evidence" value="ECO:0007669"/>
    <property type="project" value="UniProtKB-UniRule"/>
</dbReference>
<evidence type="ECO:0000256" key="12">
    <source>
        <dbReference type="RuleBase" id="RU362034"/>
    </source>
</evidence>
<evidence type="ECO:0000256" key="8">
    <source>
        <dbReference type="ARBA" id="ARBA00023186"/>
    </source>
</evidence>
<comment type="subcellular location">
    <subcellularLocation>
        <location evidence="1 12">Cytoplasm</location>
    </subcellularLocation>
</comment>
<dbReference type="InterPro" id="IPR003959">
    <property type="entry name" value="ATPase_AAA_core"/>
</dbReference>
<dbReference type="InterPro" id="IPR027417">
    <property type="entry name" value="P-loop_NTPase"/>
</dbReference>
<keyword evidence="3 10" id="KW-0677">Repeat</keyword>
<dbReference type="InterPro" id="IPR017730">
    <property type="entry name" value="Chaperonin_ClpB"/>
</dbReference>
<comment type="subunit">
    <text evidence="9">Homohexamer. The oligomerization is ATP-dependent.</text>
</comment>
<dbReference type="InterPro" id="IPR003593">
    <property type="entry name" value="AAA+_ATPase"/>
</dbReference>
<accession>A0A7W3WM34</accession>
<comment type="similarity">
    <text evidence="2 11">Belongs to the ClpA/ClpB family.</text>
</comment>
<dbReference type="SUPFAM" id="SSF81923">
    <property type="entry name" value="Double Clp-N motif"/>
    <property type="match status" value="1"/>
</dbReference>
<dbReference type="SMART" id="SM01086">
    <property type="entry name" value="ClpB_D2-small"/>
    <property type="match status" value="1"/>
</dbReference>
<dbReference type="GO" id="GO:0034605">
    <property type="term" value="P:cellular response to heat"/>
    <property type="evidence" value="ECO:0007669"/>
    <property type="project" value="TreeGrafter"/>
</dbReference>
<reference evidence="15" key="1">
    <citation type="submission" date="2020-05" db="EMBL/GenBank/DDBJ databases">
        <title>Classification of alakaliphilic streptomycetes isolated from an alkaline soil next to Lonar Crater, India and a proposal for the recognition of Streptomyces alkaliterrae sp. nov.</title>
        <authorList>
            <person name="Golinska P."/>
        </authorList>
    </citation>
    <scope>NUCLEOTIDE SEQUENCE [LARGE SCALE GENOMIC DNA]</scope>
    <source>
        <strain evidence="15">OF3</strain>
    </source>
</reference>
<dbReference type="CDD" id="cd19499">
    <property type="entry name" value="RecA-like_ClpB_Hsp104-like"/>
    <property type="match status" value="1"/>
</dbReference>
<keyword evidence="5 11" id="KW-0067">ATP-binding</keyword>
<dbReference type="GO" id="GO:0016887">
    <property type="term" value="F:ATP hydrolysis activity"/>
    <property type="evidence" value="ECO:0007669"/>
    <property type="project" value="InterPro"/>
</dbReference>
<dbReference type="PANTHER" id="PTHR11638:SF18">
    <property type="entry name" value="HEAT SHOCK PROTEIN 104"/>
    <property type="match status" value="1"/>
</dbReference>
<dbReference type="Gene3D" id="1.10.1780.10">
    <property type="entry name" value="Clp, N-terminal domain"/>
    <property type="match status" value="1"/>
</dbReference>
<dbReference type="Gene3D" id="1.10.8.60">
    <property type="match status" value="1"/>
</dbReference>
<evidence type="ECO:0000256" key="2">
    <source>
        <dbReference type="ARBA" id="ARBA00008675"/>
    </source>
</evidence>
<keyword evidence="4 11" id="KW-0547">Nucleotide-binding</keyword>
<evidence type="ECO:0000256" key="6">
    <source>
        <dbReference type="ARBA" id="ARBA00023016"/>
    </source>
</evidence>
<evidence type="ECO:0000256" key="9">
    <source>
        <dbReference type="ARBA" id="ARBA00026057"/>
    </source>
</evidence>
<dbReference type="InterPro" id="IPR050130">
    <property type="entry name" value="ClpA_ClpB"/>
</dbReference>
<evidence type="ECO:0000313" key="14">
    <source>
        <dbReference type="EMBL" id="MBB1254415.1"/>
    </source>
</evidence>
<dbReference type="Proteomes" id="UP000525686">
    <property type="component" value="Unassembled WGS sequence"/>
</dbReference>
<dbReference type="Pfam" id="PF17871">
    <property type="entry name" value="AAA_lid_9"/>
    <property type="match status" value="1"/>
</dbReference>
<dbReference type="Pfam" id="PF10431">
    <property type="entry name" value="ClpB_D2-small"/>
    <property type="match status" value="1"/>
</dbReference>
<evidence type="ECO:0000256" key="5">
    <source>
        <dbReference type="ARBA" id="ARBA00022840"/>
    </source>
</evidence>
<dbReference type="PROSITE" id="PS00871">
    <property type="entry name" value="CLPAB_2"/>
    <property type="match status" value="1"/>
</dbReference>
<dbReference type="PRINTS" id="PR00300">
    <property type="entry name" value="CLPPROTEASEA"/>
</dbReference>
<dbReference type="InterPro" id="IPR018368">
    <property type="entry name" value="ClpA/B_CS1"/>
</dbReference>
<dbReference type="PROSITE" id="PS51903">
    <property type="entry name" value="CLP_R"/>
    <property type="match status" value="1"/>
</dbReference>
<dbReference type="RefSeq" id="WP_181354503.1">
    <property type="nucleotide sequence ID" value="NZ_JABJWZ010000109.1"/>
</dbReference>
<evidence type="ECO:0000256" key="3">
    <source>
        <dbReference type="ARBA" id="ARBA00022737"/>
    </source>
</evidence>
<dbReference type="NCBIfam" id="TIGR03346">
    <property type="entry name" value="chaperone_ClpB"/>
    <property type="match status" value="1"/>
</dbReference>
<dbReference type="Pfam" id="PF07724">
    <property type="entry name" value="AAA_2"/>
    <property type="match status" value="1"/>
</dbReference>
<dbReference type="PANTHER" id="PTHR11638">
    <property type="entry name" value="ATP-DEPENDENT CLP PROTEASE"/>
    <property type="match status" value="1"/>
</dbReference>
<protein>
    <recommendedName>
        <fullName evidence="12">Chaperone protein ClpB</fullName>
    </recommendedName>
</protein>
<dbReference type="InterPro" id="IPR028299">
    <property type="entry name" value="ClpA/B_CS2"/>
</dbReference>
<dbReference type="InterPro" id="IPR036628">
    <property type="entry name" value="Clp_N_dom_sf"/>
</dbReference>
<organism evidence="14 15">
    <name type="scientific">Streptomyces alkaliterrae</name>
    <dbReference type="NCBI Taxonomy" id="2213162"/>
    <lineage>
        <taxon>Bacteria</taxon>
        <taxon>Bacillati</taxon>
        <taxon>Actinomycetota</taxon>
        <taxon>Actinomycetes</taxon>
        <taxon>Kitasatosporales</taxon>
        <taxon>Streptomycetaceae</taxon>
        <taxon>Streptomyces</taxon>
    </lineage>
</organism>
<name>A0A7W3WM34_9ACTN</name>
<keyword evidence="12" id="KW-0963">Cytoplasm</keyword>
<dbReference type="PROSITE" id="PS00870">
    <property type="entry name" value="CLPAB_1"/>
    <property type="match status" value="1"/>
</dbReference>
<keyword evidence="6 12" id="KW-0346">Stress response</keyword>
<feature type="coiled-coil region" evidence="12">
    <location>
        <begin position="414"/>
        <end position="528"/>
    </location>
</feature>
<evidence type="ECO:0000256" key="11">
    <source>
        <dbReference type="RuleBase" id="RU004432"/>
    </source>
</evidence>
<evidence type="ECO:0000256" key="7">
    <source>
        <dbReference type="ARBA" id="ARBA00023054"/>
    </source>
</evidence>
<comment type="caution">
    <text evidence="14">The sequence shown here is derived from an EMBL/GenBank/DDBJ whole genome shotgun (WGS) entry which is preliminary data.</text>
</comment>
<dbReference type="CDD" id="cd00009">
    <property type="entry name" value="AAA"/>
    <property type="match status" value="1"/>
</dbReference>
<dbReference type="FunFam" id="3.40.50.300:FF:000010">
    <property type="entry name" value="Chaperone clpB 1, putative"/>
    <property type="match status" value="1"/>
</dbReference>
<evidence type="ECO:0000313" key="15">
    <source>
        <dbReference type="Proteomes" id="UP000525686"/>
    </source>
</evidence>
<dbReference type="SMART" id="SM00382">
    <property type="entry name" value="AAA"/>
    <property type="match status" value="2"/>
</dbReference>
<dbReference type="Gene3D" id="3.40.50.300">
    <property type="entry name" value="P-loop containing nucleotide triphosphate hydrolases"/>
    <property type="match status" value="3"/>
</dbReference>
<dbReference type="AlphaFoldDB" id="A0A7W3WM34"/>
<comment type="subunit">
    <text evidence="12">Homohexamer; The oligomerization is ATP-dependent.</text>
</comment>
<sequence length="865" mass="95227">MEAELTNKSREAISAANNRALTDGHPDITPPHLLLALLEGSDNENIRDLLAAVEADQAALRSGTERLLAALPRVQGSTVSRPQPNRELMAVLADASQRAKELGDEYVSTEHLLIGVAAQGGQAGELLKEQGATAKKLLDAFQRSRGGQRVTNPDPEGTYKALEKFGTDLTAAARDGRLDPVIGRDHEIRRVVQVLSRRTKNNPVLIGEPGVGKTAVVEGLAQRIVKGDVPESLRGKRLVSLDLGAMVAGAKYRGEFEERLKTVLAEIKSSEGRIITFIDELHTVVGAGAGGDSAMDAGNMLKPMLARGELRMVGATTLDEYRERIEKDPALERRFQQVLVAEPSVEDSIAILRGLKGRYEAHHKVQIADSALVAAAALSDRYITSRFLPDKAIDLVDEAASRLRMEIDSSPVEIDELQRSVDRMRMEELALANESDVASQERLAKIKRDLADREEELRQLTARWEKEKQSLNRVGELKERLDDLRGQAERAERDGDFDTASKLLYGEIPSLERQLEAAAEAEQEAARDTMVKEEVGPDDIADVVASWTGIPAGRLLEGETQKLLRMEEEIGRRLIGQEEAVRAVSDAVRRSRAGVSDPDRPTGSFVFLGPTGVGKTELAKALADFLFDDERAMVRIDMSEYSEKHSVARLVGAPPGYVGYEEGGQLTEAVRRRPYTVVLLDEVEKAHHEVFDILLQVLDDGRLTDGQGRTVDFRNTILILTSNLGSQHLLDPLAKPEEQREKVLAAVRTAFRPEFLNRLDDLVVFSALDSEELERIARLQIDSLQRRLADRRLTLDVTPAALHWLAVEGNDPAYGARPLRRLVQTSIGDQLAREILSGEIRDGDTVRVDVPEAGREGLSVSPVRD</sequence>
<dbReference type="GO" id="GO:0005524">
    <property type="term" value="F:ATP binding"/>
    <property type="evidence" value="ECO:0007669"/>
    <property type="project" value="UniProtKB-UniRule"/>
</dbReference>
<dbReference type="InterPro" id="IPR001270">
    <property type="entry name" value="ClpA/B"/>
</dbReference>
<evidence type="ECO:0000256" key="10">
    <source>
        <dbReference type="PROSITE-ProRule" id="PRU01251"/>
    </source>
</evidence>
<keyword evidence="8 11" id="KW-0143">Chaperone</keyword>
<dbReference type="SUPFAM" id="SSF52540">
    <property type="entry name" value="P-loop containing nucleoside triphosphate hydrolases"/>
    <property type="match status" value="2"/>
</dbReference>
<feature type="domain" description="Clp R" evidence="13">
    <location>
        <begin position="1"/>
        <end position="147"/>
    </location>
</feature>
<dbReference type="InterPro" id="IPR019489">
    <property type="entry name" value="Clp_ATPase_C"/>
</dbReference>
<proteinExistence type="inferred from homology"/>
<dbReference type="Pfam" id="PF02861">
    <property type="entry name" value="Clp_N"/>
    <property type="match status" value="1"/>
</dbReference>
<evidence type="ECO:0000259" key="13">
    <source>
        <dbReference type="PROSITE" id="PS51903"/>
    </source>
</evidence>
<dbReference type="GO" id="GO:0005737">
    <property type="term" value="C:cytoplasm"/>
    <property type="evidence" value="ECO:0007669"/>
    <property type="project" value="UniProtKB-SubCell"/>
</dbReference>
<gene>
    <name evidence="12 14" type="primary">clpB</name>
    <name evidence="14" type="ORF">H3146_13730</name>
</gene>
<dbReference type="EMBL" id="JABJWZ010000109">
    <property type="protein sequence ID" value="MBB1254415.1"/>
    <property type="molecule type" value="Genomic_DNA"/>
</dbReference>
<keyword evidence="7 12" id="KW-0175">Coiled coil</keyword>
<comment type="function">
    <text evidence="12">Part of a stress-induced multi-chaperone system, it is involved in the recovery of the cell from heat-induced damage, in cooperation with DnaK, DnaJ and GrpE.</text>
</comment>
<dbReference type="FunFam" id="3.40.50.300:FF:000120">
    <property type="entry name" value="ATP-dependent chaperone ClpB"/>
    <property type="match status" value="1"/>
</dbReference>
<dbReference type="InterPro" id="IPR004176">
    <property type="entry name" value="Clp_R_N"/>
</dbReference>